<evidence type="ECO:0000256" key="1">
    <source>
        <dbReference type="SAM" id="MobiDB-lite"/>
    </source>
</evidence>
<reference evidence="3" key="1">
    <citation type="submission" date="2023-10" db="EMBL/GenBank/DDBJ databases">
        <authorList>
            <person name="Chen Y."/>
            <person name="Shah S."/>
            <person name="Dougan E. K."/>
            <person name="Thang M."/>
            <person name="Chan C."/>
        </authorList>
    </citation>
    <scope>NUCLEOTIDE SEQUENCE [LARGE SCALE GENOMIC DNA]</scope>
</reference>
<sequence>RPLHPHRASLPYGLTVLGLLVDLRAHSRRCAAMAEGRAKRQKMAPALFRTLAELEESLPPPWREDERVLQLRCATLAARANGRAPLAVVDDDPTGTQTAHSVPVLADWSEPTLAPVLSMDRPCFYLLANTRALPTEQAVARAEEIGRGLRAAALRAGVGPLSAVVSRGDSCLRGHYPAETEALARGLGWGVEGGDAEAPTVVLAPFFAEGGRLTAGDVHYVADPAGADGVRALTPVGATEFARDRAFGFTASSLPEWVAEKHAGAAAPQVCSVDLRLLREAGPQAVAELVTAAPAGCVVIANAVATRDMQVFALGCLMAELARGPRRPILYRSAGALVSARAALPPRPLLSAAELARTSAGPGGKAGLVVVGSYRGAAPTSWPCCCSSAPGWPPWSSGSRPSRRARGPPGRRRRAAPGRQWPPPWRGASPPCCTPAGGWCRTTGPAACTSAPA</sequence>
<dbReference type="Pfam" id="PF07005">
    <property type="entry name" value="SBD_N"/>
    <property type="match status" value="1"/>
</dbReference>
<evidence type="ECO:0000259" key="2">
    <source>
        <dbReference type="Pfam" id="PF07005"/>
    </source>
</evidence>
<dbReference type="SUPFAM" id="SSF142764">
    <property type="entry name" value="YgbK-like"/>
    <property type="match status" value="1"/>
</dbReference>
<proteinExistence type="predicted"/>
<feature type="domain" description="Four-carbon acid sugar kinase N-terminal" evidence="2">
    <location>
        <begin position="86"/>
        <end position="340"/>
    </location>
</feature>
<gene>
    <name evidence="3" type="ORF">PCOR1329_LOCUS25076</name>
</gene>
<evidence type="ECO:0000313" key="3">
    <source>
        <dbReference type="EMBL" id="CAK0824756.1"/>
    </source>
</evidence>
<keyword evidence="4" id="KW-1185">Reference proteome</keyword>
<dbReference type="EMBL" id="CAUYUJ010008720">
    <property type="protein sequence ID" value="CAK0824756.1"/>
    <property type="molecule type" value="Genomic_DNA"/>
</dbReference>
<comment type="caution">
    <text evidence="3">The sequence shown here is derived from an EMBL/GenBank/DDBJ whole genome shotgun (WGS) entry which is preliminary data.</text>
</comment>
<dbReference type="InterPro" id="IPR037051">
    <property type="entry name" value="4-carb_acid_sugar_kinase_N_sf"/>
</dbReference>
<feature type="non-terminal residue" evidence="3">
    <location>
        <position position="1"/>
    </location>
</feature>
<feature type="compositionally biased region" description="Basic residues" evidence="1">
    <location>
        <begin position="401"/>
        <end position="416"/>
    </location>
</feature>
<dbReference type="Proteomes" id="UP001189429">
    <property type="component" value="Unassembled WGS sequence"/>
</dbReference>
<dbReference type="InterPro" id="IPR010737">
    <property type="entry name" value="4-carb_acid_sugar_kinase_N"/>
</dbReference>
<organism evidence="3 4">
    <name type="scientific">Prorocentrum cordatum</name>
    <dbReference type="NCBI Taxonomy" id="2364126"/>
    <lineage>
        <taxon>Eukaryota</taxon>
        <taxon>Sar</taxon>
        <taxon>Alveolata</taxon>
        <taxon>Dinophyceae</taxon>
        <taxon>Prorocentrales</taxon>
        <taxon>Prorocentraceae</taxon>
        <taxon>Prorocentrum</taxon>
    </lineage>
</organism>
<protein>
    <recommendedName>
        <fullName evidence="2">Four-carbon acid sugar kinase N-terminal domain-containing protein</fullName>
    </recommendedName>
</protein>
<accession>A0ABN9S1M2</accession>
<feature type="region of interest" description="Disordered" evidence="1">
    <location>
        <begin position="392"/>
        <end position="427"/>
    </location>
</feature>
<evidence type="ECO:0000313" key="4">
    <source>
        <dbReference type="Proteomes" id="UP001189429"/>
    </source>
</evidence>
<name>A0ABN9S1M2_9DINO</name>
<dbReference type="Gene3D" id="3.40.50.10840">
    <property type="entry name" value="Putative sugar-binding, N-terminal domain"/>
    <property type="match status" value="1"/>
</dbReference>